<comment type="caution">
    <text evidence="2">The sequence shown here is derived from an EMBL/GenBank/DDBJ whole genome shotgun (WGS) entry which is preliminary data.</text>
</comment>
<evidence type="ECO:0000256" key="1">
    <source>
        <dbReference type="SAM" id="MobiDB-lite"/>
    </source>
</evidence>
<organism evidence="2 3">
    <name type="scientific">Eilatimonas milleporae</name>
    <dbReference type="NCBI Taxonomy" id="911205"/>
    <lineage>
        <taxon>Bacteria</taxon>
        <taxon>Pseudomonadati</taxon>
        <taxon>Pseudomonadota</taxon>
        <taxon>Alphaproteobacteria</taxon>
        <taxon>Kordiimonadales</taxon>
        <taxon>Kordiimonadaceae</taxon>
        <taxon>Eilatimonas</taxon>
    </lineage>
</organism>
<accession>A0A3M0C542</accession>
<feature type="compositionally biased region" description="Polar residues" evidence="1">
    <location>
        <begin position="255"/>
        <end position="267"/>
    </location>
</feature>
<dbReference type="EMBL" id="REFR01000012">
    <property type="protein sequence ID" value="RMB04971.1"/>
    <property type="molecule type" value="Genomic_DNA"/>
</dbReference>
<reference evidence="2 3" key="1">
    <citation type="submission" date="2018-10" db="EMBL/GenBank/DDBJ databases">
        <title>Genomic Encyclopedia of Archaeal and Bacterial Type Strains, Phase II (KMG-II): from individual species to whole genera.</title>
        <authorList>
            <person name="Goeker M."/>
        </authorList>
    </citation>
    <scope>NUCLEOTIDE SEQUENCE [LARGE SCALE GENOMIC DNA]</scope>
    <source>
        <strain evidence="2 3">DSM 25217</strain>
    </source>
</reference>
<feature type="region of interest" description="Disordered" evidence="1">
    <location>
        <begin position="255"/>
        <end position="292"/>
    </location>
</feature>
<evidence type="ECO:0000313" key="3">
    <source>
        <dbReference type="Proteomes" id="UP000271227"/>
    </source>
</evidence>
<dbReference type="InParanoid" id="A0A3M0C542"/>
<dbReference type="RefSeq" id="WP_147453567.1">
    <property type="nucleotide sequence ID" value="NZ_REFR01000012.1"/>
</dbReference>
<name>A0A3M0C542_9PROT</name>
<evidence type="ECO:0000313" key="2">
    <source>
        <dbReference type="EMBL" id="RMB04971.1"/>
    </source>
</evidence>
<proteinExistence type="predicted"/>
<protein>
    <submittedName>
        <fullName evidence="2">Uncharacterized protein</fullName>
    </submittedName>
</protein>
<dbReference type="AlphaFoldDB" id="A0A3M0C542"/>
<sequence>MRTAVCYRTLLYIILTLFIMGPARLSASATSLIDVQAKIVSSEKKDSLQISVRSMKQGSVERSATLEMDGSLLVRLRVPNGLLEDKLRDRKPDFGQHPDVTDRFGIVVDTGNDLWRVRRGQTTETGLTELFLVNFSGDNLRKPLPPFSALSPEQDLVIHIPLSGVVKNDFNVLYDVAENEMGFQDQKHPGKVTVKSANDDPNPVLVSFRVVSENPTALPLGTPVTLEWNVTGGISGTLSGPIGDGQTMVTLSDVNTQTGSKCESSDNSDTRVDGDFPSGTGPECESGDNSDTRVDRDYRLGISEGRLTVRALASAVYVLNVEVRGTGERNQNIIRIIAIDVERPENDLGLSLGRSWVLPGSRIHAYWWRQRGISTKSLRLVLNHPGAGDVMRLNLHDGSKNPMEIRVPTRPALDGLGQSRNADLVGHVDLERVHSSDSELAVGRFEGQDRIRRTYDIARWAKRKDWPRPHVGDVRGLSYAAGKLIACTQTGLWQSTVGANDEAAAAAVAVNPHFPPFNRNWKAAVRSRANAAGSDSGADAVRERAEKRLQRLVETPCHAITASGDNGIAAVVDLPDGPALSERQRHQIVILHIEKDGVIPSIPLSMPLALEQTGRAGVISSYQLNGVGNRLVLRVSDYRRDGRSSAPIETHVFSIDPKLSVTGEATWVPERIVGPILGTNDWRLLSHSIYTLIRTRDPRPEQSVDQDGASWANAKVPAAKPLDALGQPSAPVFEQTDELVALGTAGQLYRFSLREKPDDLGHIAFPKVARTLQAELAGSGAMVSIDGVIALIGSGGCTESQEPDTEEMLCRGDSVYTSKRNFWVQSGHDLSLGADDVIVYRSGASPRLWAIDVDEKTGYTLSVNGPRLFAPSYYPSDSASVLGSLSEIRTFRVKSSAQLGWFATTPMIVSINGQKGSEDREITMEYIPNANSVVILWEKRRTAQTKIAQIDIIGGEVRVTEGQDVISIVR</sequence>
<keyword evidence="3" id="KW-1185">Reference proteome</keyword>
<gene>
    <name evidence="2" type="ORF">BXY39_2545</name>
</gene>
<dbReference type="Proteomes" id="UP000271227">
    <property type="component" value="Unassembled WGS sequence"/>
</dbReference>